<keyword evidence="2" id="KW-0472">Membrane</keyword>
<dbReference type="InterPro" id="IPR013217">
    <property type="entry name" value="Methyltransf_12"/>
</dbReference>
<keyword evidence="2" id="KW-1133">Transmembrane helix</keyword>
<dbReference type="OrthoDB" id="10061782at2759"/>
<dbReference type="PANTHER" id="PTHR42912">
    <property type="entry name" value="METHYLTRANSFERASE"/>
    <property type="match status" value="1"/>
</dbReference>
<feature type="transmembrane region" description="Helical" evidence="2">
    <location>
        <begin position="12"/>
        <end position="31"/>
    </location>
</feature>
<dbReference type="AlphaFoldDB" id="A0A9W8VF48"/>
<comment type="caution">
    <text evidence="4">The sequence shown here is derived from an EMBL/GenBank/DDBJ whole genome shotgun (WGS) entry which is preliminary data.</text>
</comment>
<proteinExistence type="inferred from homology"/>
<dbReference type="GO" id="GO:0008168">
    <property type="term" value="F:methyltransferase activity"/>
    <property type="evidence" value="ECO:0007669"/>
    <property type="project" value="InterPro"/>
</dbReference>
<name>A0A9W8VF48_9HYPO</name>
<dbReference type="CDD" id="cd02440">
    <property type="entry name" value="AdoMet_MTases"/>
    <property type="match status" value="1"/>
</dbReference>
<accession>A0A9W8VF48</accession>
<dbReference type="InterPro" id="IPR016584">
    <property type="entry name" value="MeTrfase_VrtF"/>
</dbReference>
<evidence type="ECO:0000313" key="4">
    <source>
        <dbReference type="EMBL" id="KAJ4263542.1"/>
    </source>
</evidence>
<feature type="domain" description="Methyltransferase type 12" evidence="3">
    <location>
        <begin position="59"/>
        <end position="164"/>
    </location>
</feature>
<dbReference type="EMBL" id="JAOQAZ010000010">
    <property type="protein sequence ID" value="KAJ4263542.1"/>
    <property type="molecule type" value="Genomic_DNA"/>
</dbReference>
<dbReference type="SUPFAM" id="SSF53335">
    <property type="entry name" value="S-adenosyl-L-methionine-dependent methyltransferases"/>
    <property type="match status" value="1"/>
</dbReference>
<evidence type="ECO:0000259" key="3">
    <source>
        <dbReference type="Pfam" id="PF08242"/>
    </source>
</evidence>
<reference evidence="4" key="1">
    <citation type="submission" date="2022-09" db="EMBL/GenBank/DDBJ databases">
        <title>Fusarium specimens isolated from Avocado Roots.</title>
        <authorList>
            <person name="Stajich J."/>
            <person name="Roper C."/>
            <person name="Heimlech-Rivalta G."/>
        </authorList>
    </citation>
    <scope>NUCLEOTIDE SEQUENCE</scope>
    <source>
        <strain evidence="4">CF00136</strain>
    </source>
</reference>
<dbReference type="Gene3D" id="3.40.50.150">
    <property type="entry name" value="Vaccinia Virus protein VP39"/>
    <property type="match status" value="1"/>
</dbReference>
<evidence type="ECO:0000256" key="2">
    <source>
        <dbReference type="SAM" id="Phobius"/>
    </source>
</evidence>
<gene>
    <name evidence="4" type="ORF">NW762_006361</name>
</gene>
<dbReference type="Proteomes" id="UP001152049">
    <property type="component" value="Unassembled WGS sequence"/>
</dbReference>
<evidence type="ECO:0000313" key="5">
    <source>
        <dbReference type="Proteomes" id="UP001152049"/>
    </source>
</evidence>
<dbReference type="Pfam" id="PF08242">
    <property type="entry name" value="Methyltransf_12"/>
    <property type="match status" value="1"/>
</dbReference>
<keyword evidence="5" id="KW-1185">Reference proteome</keyword>
<evidence type="ECO:0000256" key="1">
    <source>
        <dbReference type="ARBA" id="ARBA00008361"/>
    </source>
</evidence>
<organism evidence="4 5">
    <name type="scientific">Fusarium torreyae</name>
    <dbReference type="NCBI Taxonomy" id="1237075"/>
    <lineage>
        <taxon>Eukaryota</taxon>
        <taxon>Fungi</taxon>
        <taxon>Dikarya</taxon>
        <taxon>Ascomycota</taxon>
        <taxon>Pezizomycotina</taxon>
        <taxon>Sordariomycetes</taxon>
        <taxon>Hypocreomycetidae</taxon>
        <taxon>Hypocreales</taxon>
        <taxon>Nectriaceae</taxon>
        <taxon>Fusarium</taxon>
    </lineage>
</organism>
<comment type="similarity">
    <text evidence="1">Belongs to the methyltransferase superfamily.</text>
</comment>
<protein>
    <recommendedName>
        <fullName evidence="3">Methyltransferase type 12 domain-containing protein</fullName>
    </recommendedName>
</protein>
<dbReference type="PIRSF" id="PIRSF011491">
    <property type="entry name" value="Mtase_YbcY_prd"/>
    <property type="match status" value="1"/>
</dbReference>
<dbReference type="InterPro" id="IPR050508">
    <property type="entry name" value="Methyltransf_Superfamily"/>
</dbReference>
<dbReference type="InterPro" id="IPR029063">
    <property type="entry name" value="SAM-dependent_MTases_sf"/>
</dbReference>
<keyword evidence="2" id="KW-0812">Transmembrane</keyword>
<sequence>MTGATQQPARIAGAAIYSSWVLFFYDIWVLLLSNSLAWKCSTSRVLLPLFQSSIGEKHLDIGVGTGYFPAKALQANTKCKRITLIDLNPTTLSVAKQRIAKLQSESPQVHTVIADATKPLPLSSSEKFDSISLFYLLHCMPGPPERKTRVFDSVREHLAEDGVLVGATILGISRPMNFFAAALMWLYNRNGIFDNWEDNEEDFTEGLRKNFDDVKVWGLGRTMLFIARQPKQ</sequence>